<evidence type="ECO:0000313" key="1">
    <source>
        <dbReference type="EMBL" id="TFV95523.1"/>
    </source>
</evidence>
<gene>
    <name evidence="1" type="ORF">E4S40_04700</name>
</gene>
<reference evidence="1 2" key="1">
    <citation type="submission" date="2019-03" db="EMBL/GenBank/DDBJ databases">
        <title>Algoriphagus sp. nov, a new strain isolated from root system soil of mangrove plant Kandelia.</title>
        <authorList>
            <person name="Yin Q."/>
            <person name="Wang K."/>
            <person name="Song Z."/>
        </authorList>
    </citation>
    <scope>NUCLEOTIDE SEQUENCE [LARGE SCALE GENOMIC DNA]</scope>
    <source>
        <strain evidence="1 2">XY-J91</strain>
    </source>
</reference>
<comment type="caution">
    <text evidence="1">The sequence shown here is derived from an EMBL/GenBank/DDBJ whole genome shotgun (WGS) entry which is preliminary data.</text>
</comment>
<keyword evidence="2" id="KW-1185">Reference proteome</keyword>
<dbReference type="OrthoDB" id="826180at2"/>
<evidence type="ECO:0000313" key="2">
    <source>
        <dbReference type="Proteomes" id="UP000297647"/>
    </source>
</evidence>
<protein>
    <submittedName>
        <fullName evidence="1">Uncharacterized protein</fullName>
    </submittedName>
</protein>
<dbReference type="AlphaFoldDB" id="A0A4Y9QWK7"/>
<dbReference type="Proteomes" id="UP000297647">
    <property type="component" value="Unassembled WGS sequence"/>
</dbReference>
<dbReference type="EMBL" id="SPSB01000002">
    <property type="protein sequence ID" value="TFV95523.1"/>
    <property type="molecule type" value="Genomic_DNA"/>
</dbReference>
<accession>A0A4Y9QWK7</accession>
<dbReference type="RefSeq" id="WP_135071695.1">
    <property type="nucleotide sequence ID" value="NZ_SPSB01000002.1"/>
</dbReference>
<name>A0A4Y9QWK7_9BACT</name>
<sequence length="127" mass="14294">MIGFELKNVDKKILVDVEEGNTTIIFSRVKNQNKDEIHLHIGGTDKAKSRSITWISEDLSIDDQFVIKDSDFSSPTPPIKENDIKLTDLVIEGKLRAYFGLKKELEEAGLIEKNCSAGRSQIMVWTG</sequence>
<organism evidence="1 2">
    <name type="scientific">Algoriphagus kandeliae</name>
    <dbReference type="NCBI Taxonomy" id="2562278"/>
    <lineage>
        <taxon>Bacteria</taxon>
        <taxon>Pseudomonadati</taxon>
        <taxon>Bacteroidota</taxon>
        <taxon>Cytophagia</taxon>
        <taxon>Cytophagales</taxon>
        <taxon>Cyclobacteriaceae</taxon>
        <taxon>Algoriphagus</taxon>
    </lineage>
</organism>
<proteinExistence type="predicted"/>